<gene>
    <name evidence="2" type="ORF">FKY71_06810</name>
</gene>
<evidence type="ECO:0000256" key="1">
    <source>
        <dbReference type="SAM" id="Phobius"/>
    </source>
</evidence>
<name>A0A540VSM5_9GAMM</name>
<evidence type="ECO:0000313" key="2">
    <source>
        <dbReference type="EMBL" id="TQE99764.1"/>
    </source>
</evidence>
<feature type="transmembrane region" description="Helical" evidence="1">
    <location>
        <begin position="24"/>
        <end position="42"/>
    </location>
</feature>
<keyword evidence="1" id="KW-1133">Transmembrane helix</keyword>
<evidence type="ECO:0000313" key="3">
    <source>
        <dbReference type="Proteomes" id="UP000315400"/>
    </source>
</evidence>
<dbReference type="RefSeq" id="WP_222518825.1">
    <property type="nucleotide sequence ID" value="NZ_MBFX01000002.1"/>
</dbReference>
<sequence>MPRSGMKTPDWEVVMSPLFQSRRVWLGLMLGALGAVRIWAMAATGVAAFPHVMAALTVLVPAVLFGVVMRSAWPGAAGLLVVLIIELSLT</sequence>
<accession>A0A540VSM5</accession>
<dbReference type="Proteomes" id="UP000315400">
    <property type="component" value="Unassembled WGS sequence"/>
</dbReference>
<keyword evidence="1" id="KW-0812">Transmembrane</keyword>
<comment type="caution">
    <text evidence="2">The sequence shown here is derived from an EMBL/GenBank/DDBJ whole genome shotgun (WGS) entry which is preliminary data.</text>
</comment>
<organism evidence="2 3">
    <name type="scientific">Spiribacter salinus</name>
    <dbReference type="NCBI Taxonomy" id="1335746"/>
    <lineage>
        <taxon>Bacteria</taxon>
        <taxon>Pseudomonadati</taxon>
        <taxon>Pseudomonadota</taxon>
        <taxon>Gammaproteobacteria</taxon>
        <taxon>Chromatiales</taxon>
        <taxon>Ectothiorhodospiraceae</taxon>
        <taxon>Spiribacter</taxon>
    </lineage>
</organism>
<dbReference type="EMBL" id="VIFK01000040">
    <property type="protein sequence ID" value="TQE99764.1"/>
    <property type="molecule type" value="Genomic_DNA"/>
</dbReference>
<protein>
    <submittedName>
        <fullName evidence="2">Uncharacterized protein</fullName>
    </submittedName>
</protein>
<proteinExistence type="predicted"/>
<feature type="transmembrane region" description="Helical" evidence="1">
    <location>
        <begin position="48"/>
        <end position="65"/>
    </location>
</feature>
<dbReference type="AlphaFoldDB" id="A0A540VSM5"/>
<reference evidence="2 3" key="1">
    <citation type="submission" date="2019-06" db="EMBL/GenBank/DDBJ databases">
        <title>Metagenome assembled Genome of Spiribacter salinus SL48-SHIP from the microbial mat of Salt Lake 48 (Novosibirsk region, Russia).</title>
        <authorList>
            <person name="Shipova A."/>
            <person name="Rozanov A.S."/>
            <person name="Bryanskaya A.V."/>
            <person name="Peltek S.E."/>
        </authorList>
    </citation>
    <scope>NUCLEOTIDE SEQUENCE [LARGE SCALE GENOMIC DNA]</scope>
    <source>
        <strain evidence="2">SL48-SHIP-2</strain>
    </source>
</reference>
<keyword evidence="1" id="KW-0472">Membrane</keyword>